<dbReference type="EC" id="4.1.1.52" evidence="5"/>
<dbReference type="InterPro" id="IPR032466">
    <property type="entry name" value="Metal_Hydrolase"/>
</dbReference>
<dbReference type="GO" id="GO:0019748">
    <property type="term" value="P:secondary metabolic process"/>
    <property type="evidence" value="ECO:0007669"/>
    <property type="project" value="TreeGrafter"/>
</dbReference>
<dbReference type="GO" id="GO:0005829">
    <property type="term" value="C:cytosol"/>
    <property type="evidence" value="ECO:0007669"/>
    <property type="project" value="TreeGrafter"/>
</dbReference>
<keyword evidence="2" id="KW-0862">Zinc</keyword>
<evidence type="ECO:0000313" key="7">
    <source>
        <dbReference type="EMBL" id="GLY92717.1"/>
    </source>
</evidence>
<dbReference type="EMBL" id="BSTK01000035">
    <property type="protein sequence ID" value="GLY92717.1"/>
    <property type="molecule type" value="Genomic_DNA"/>
</dbReference>
<organism evidence="7 8">
    <name type="scientific">Actinoallomurus iriomotensis</name>
    <dbReference type="NCBI Taxonomy" id="478107"/>
    <lineage>
        <taxon>Bacteria</taxon>
        <taxon>Bacillati</taxon>
        <taxon>Actinomycetota</taxon>
        <taxon>Actinomycetes</taxon>
        <taxon>Streptosporangiales</taxon>
        <taxon>Thermomonosporaceae</taxon>
        <taxon>Actinoallomurus</taxon>
    </lineage>
</organism>
<dbReference type="PANTHER" id="PTHR21240:SF29">
    <property type="entry name" value="AMIDOHYDROLASE-RELATED DOMAIN-CONTAINING PROTEIN"/>
    <property type="match status" value="1"/>
</dbReference>
<dbReference type="Proteomes" id="UP001165074">
    <property type="component" value="Unassembled WGS sequence"/>
</dbReference>
<keyword evidence="8" id="KW-1185">Reference proteome</keyword>
<evidence type="ECO:0000256" key="2">
    <source>
        <dbReference type="ARBA" id="ARBA00022833"/>
    </source>
</evidence>
<keyword evidence="1" id="KW-0479">Metal-binding</keyword>
<dbReference type="Pfam" id="PF04909">
    <property type="entry name" value="Amidohydro_2"/>
    <property type="match status" value="1"/>
</dbReference>
<keyword evidence="3" id="KW-0456">Lyase</keyword>
<dbReference type="GO" id="GO:0046872">
    <property type="term" value="F:metal ion binding"/>
    <property type="evidence" value="ECO:0007669"/>
    <property type="project" value="UniProtKB-KW"/>
</dbReference>
<dbReference type="InterPro" id="IPR032465">
    <property type="entry name" value="ACMSD"/>
</dbReference>
<dbReference type="SUPFAM" id="SSF51556">
    <property type="entry name" value="Metallo-dependent hydrolases"/>
    <property type="match status" value="1"/>
</dbReference>
<reference evidence="7" key="1">
    <citation type="submission" date="2023-03" db="EMBL/GenBank/DDBJ databases">
        <title>Actinoallomurus iriomotensis NBRC 103684.</title>
        <authorList>
            <person name="Ichikawa N."/>
            <person name="Sato H."/>
            <person name="Tonouchi N."/>
        </authorList>
    </citation>
    <scope>NUCLEOTIDE SEQUENCE</scope>
    <source>
        <strain evidence="7">NBRC 103684</strain>
    </source>
</reference>
<dbReference type="InterPro" id="IPR006680">
    <property type="entry name" value="Amidohydro-rel"/>
</dbReference>
<sequence length="327" mass="34983">MSTHSSVIDFHAHFVPDFYRDAAVKAGYGNPDGMAGFPHWSVDEALAMMDRCGVAVAVASVSSPGVHFGDDAAARHLARGVNEFSATVRDEHPDRFAFLASLPLPDVEGALAEIDHAYDVLHADGVTLKTNARGLYLGDPAMEPVLDALDQRRALVVLHPTSPPGWEAVSRGWGRPMIEFPFDTTRAVADLLLRGGLIRRPGIRMVVPHGGGALAAFADRIDEFTRIFAVADGPDVAGQLRNLYYDLAGFPVPRQLPSLLAMADPSHLLYGTDWPWTPEPVIAAATSGIQASPLLDQDQVTAMMTTNGLPLLDRFGADESASSDPAA</sequence>
<feature type="domain" description="Amidohydrolase-related" evidence="6">
    <location>
        <begin position="8"/>
        <end position="307"/>
    </location>
</feature>
<evidence type="ECO:0000256" key="3">
    <source>
        <dbReference type="ARBA" id="ARBA00023239"/>
    </source>
</evidence>
<dbReference type="GO" id="GO:0016787">
    <property type="term" value="F:hydrolase activity"/>
    <property type="evidence" value="ECO:0007669"/>
    <property type="project" value="InterPro"/>
</dbReference>
<evidence type="ECO:0000256" key="5">
    <source>
        <dbReference type="ARBA" id="ARBA00038889"/>
    </source>
</evidence>
<evidence type="ECO:0000256" key="4">
    <source>
        <dbReference type="ARBA" id="ARBA00036832"/>
    </source>
</evidence>
<gene>
    <name evidence="7" type="ORF">Airi02_106450</name>
</gene>
<dbReference type="GO" id="GO:0047596">
    <property type="term" value="F:6-methylsalicylate decarboxylase activity"/>
    <property type="evidence" value="ECO:0007669"/>
    <property type="project" value="UniProtKB-EC"/>
</dbReference>
<dbReference type="RefSeq" id="WP_285585122.1">
    <property type="nucleotide sequence ID" value="NZ_BSTK01000035.1"/>
</dbReference>
<dbReference type="Gene3D" id="3.20.20.140">
    <property type="entry name" value="Metal-dependent hydrolases"/>
    <property type="match status" value="1"/>
</dbReference>
<proteinExistence type="predicted"/>
<dbReference type="AlphaFoldDB" id="A0A9W6SGV1"/>
<comment type="catalytic activity">
    <reaction evidence="4">
        <text>6-methylsalicylate + H(+) = 3-methylphenol + CO2</text>
        <dbReference type="Rhea" id="RHEA:23112"/>
        <dbReference type="ChEBI" id="CHEBI:15378"/>
        <dbReference type="ChEBI" id="CHEBI:16526"/>
        <dbReference type="ChEBI" id="CHEBI:17231"/>
        <dbReference type="ChEBI" id="CHEBI:36658"/>
        <dbReference type="EC" id="4.1.1.52"/>
    </reaction>
    <physiologicalReaction direction="left-to-right" evidence="4">
        <dbReference type="Rhea" id="RHEA:23113"/>
    </physiologicalReaction>
</comment>
<evidence type="ECO:0000256" key="1">
    <source>
        <dbReference type="ARBA" id="ARBA00022723"/>
    </source>
</evidence>
<name>A0A9W6SGV1_9ACTN</name>
<evidence type="ECO:0000259" key="6">
    <source>
        <dbReference type="Pfam" id="PF04909"/>
    </source>
</evidence>
<accession>A0A9W6SGV1</accession>
<protein>
    <recommendedName>
        <fullName evidence="5">6-methylsalicylate decarboxylase</fullName>
        <ecNumber evidence="5">4.1.1.52</ecNumber>
    </recommendedName>
</protein>
<comment type="caution">
    <text evidence="7">The sequence shown here is derived from an EMBL/GenBank/DDBJ whole genome shotgun (WGS) entry which is preliminary data.</text>
</comment>
<evidence type="ECO:0000313" key="8">
    <source>
        <dbReference type="Proteomes" id="UP001165074"/>
    </source>
</evidence>
<dbReference type="PANTHER" id="PTHR21240">
    <property type="entry name" value="2-AMINO-3-CARBOXYLMUCONATE-6-SEMIALDEHYDE DECARBOXYLASE"/>
    <property type="match status" value="1"/>
</dbReference>